<reference evidence="2" key="1">
    <citation type="journal article" date="2020" name="Stud. Mycol.">
        <title>101 Dothideomycetes genomes: a test case for predicting lifestyles and emergence of pathogens.</title>
        <authorList>
            <person name="Haridas S."/>
            <person name="Albert R."/>
            <person name="Binder M."/>
            <person name="Bloem J."/>
            <person name="Labutti K."/>
            <person name="Salamov A."/>
            <person name="Andreopoulos B."/>
            <person name="Baker S."/>
            <person name="Barry K."/>
            <person name="Bills G."/>
            <person name="Bluhm B."/>
            <person name="Cannon C."/>
            <person name="Castanera R."/>
            <person name="Culley D."/>
            <person name="Daum C."/>
            <person name="Ezra D."/>
            <person name="Gonzalez J."/>
            <person name="Henrissat B."/>
            <person name="Kuo A."/>
            <person name="Liang C."/>
            <person name="Lipzen A."/>
            <person name="Lutzoni F."/>
            <person name="Magnuson J."/>
            <person name="Mondo S."/>
            <person name="Nolan M."/>
            <person name="Ohm R."/>
            <person name="Pangilinan J."/>
            <person name="Park H.-J."/>
            <person name="Ramirez L."/>
            <person name="Alfaro M."/>
            <person name="Sun H."/>
            <person name="Tritt A."/>
            <person name="Yoshinaga Y."/>
            <person name="Zwiers L.-H."/>
            <person name="Turgeon B."/>
            <person name="Goodwin S."/>
            <person name="Spatafora J."/>
            <person name="Crous P."/>
            <person name="Grigoriev I."/>
        </authorList>
    </citation>
    <scope>NUCLEOTIDE SEQUENCE</scope>
    <source>
        <strain evidence="2">CBS 473.64</strain>
    </source>
</reference>
<dbReference type="PANTHER" id="PTHR42080">
    <property type="entry name" value="SRR1 DOMAIN-CONTAINING PROTEIN"/>
    <property type="match status" value="1"/>
</dbReference>
<protein>
    <recommendedName>
        <fullName evidence="1">SRR1-like domain-containing protein</fullName>
    </recommendedName>
</protein>
<evidence type="ECO:0000313" key="2">
    <source>
        <dbReference type="EMBL" id="KAF2635771.1"/>
    </source>
</evidence>
<dbReference type="InterPro" id="IPR012942">
    <property type="entry name" value="SRR1-like"/>
</dbReference>
<keyword evidence="3" id="KW-1185">Reference proteome</keyword>
<dbReference type="Proteomes" id="UP000799753">
    <property type="component" value="Unassembled WGS sequence"/>
</dbReference>
<proteinExistence type="predicted"/>
<feature type="domain" description="SRR1-like" evidence="1">
    <location>
        <begin position="136"/>
        <end position="263"/>
    </location>
</feature>
<dbReference type="EMBL" id="MU006804">
    <property type="protein sequence ID" value="KAF2635771.1"/>
    <property type="molecule type" value="Genomic_DNA"/>
</dbReference>
<name>A0A6A6RMI5_9PLEO</name>
<dbReference type="PANTHER" id="PTHR42080:SF1">
    <property type="entry name" value="SRR1-LIKE DOMAIN-CONTAINING PROTEIN"/>
    <property type="match status" value="1"/>
</dbReference>
<organism evidence="2 3">
    <name type="scientific">Massarina eburnea CBS 473.64</name>
    <dbReference type="NCBI Taxonomy" id="1395130"/>
    <lineage>
        <taxon>Eukaryota</taxon>
        <taxon>Fungi</taxon>
        <taxon>Dikarya</taxon>
        <taxon>Ascomycota</taxon>
        <taxon>Pezizomycotina</taxon>
        <taxon>Dothideomycetes</taxon>
        <taxon>Pleosporomycetidae</taxon>
        <taxon>Pleosporales</taxon>
        <taxon>Massarineae</taxon>
        <taxon>Massarinaceae</taxon>
        <taxon>Massarina</taxon>
    </lineage>
</organism>
<dbReference type="Pfam" id="PF07985">
    <property type="entry name" value="SRR1"/>
    <property type="match status" value="1"/>
</dbReference>
<dbReference type="OrthoDB" id="3731329at2759"/>
<sequence length="359" mass="40997">MNVQNIDSAELNTNNIDVEDNDEYDSNERFIHNASVPRTDVESFSPNVPIFTRDLLLASSRKAESYGYPTKTEYFGYVGQILGRGPCEILKKADCDESQLENEGYHETEALIKDLKESKRGWERSHAQRHLVEILRQKLDPAKYMRVKKIVCFGLGNMRTARGEDDTCYRDMHANQMQHLVACTIANTLSAMYAMHDANTMEIEGGNNTDKIEILSQDPAYDAVEKKVLSSFSPPIQVLDDPHGFLSVDEHTLTMPVFCSQPTEEIIADLLPNGPAAMLTNVDLLDPQLGSHVEEDRVDSMSVYDRRTPKVVNMYNGFEETYLSHSLGQRPNWEREEKHDRNTGLTWLWRMKLYGKKLQ</sequence>
<evidence type="ECO:0000259" key="1">
    <source>
        <dbReference type="Pfam" id="PF07985"/>
    </source>
</evidence>
<dbReference type="AlphaFoldDB" id="A0A6A6RMI5"/>
<gene>
    <name evidence="2" type="ORF">P280DRAFT_484428</name>
</gene>
<accession>A0A6A6RMI5</accession>
<evidence type="ECO:0000313" key="3">
    <source>
        <dbReference type="Proteomes" id="UP000799753"/>
    </source>
</evidence>